<dbReference type="InterPro" id="IPR010297">
    <property type="entry name" value="DUF900_hydrolase"/>
</dbReference>
<dbReference type="RefSeq" id="WP_085440740.1">
    <property type="nucleotide sequence ID" value="NZ_LVJN01000015.1"/>
</dbReference>
<dbReference type="EMBL" id="LVJN01000015">
    <property type="protein sequence ID" value="OSM06927.1"/>
    <property type="molecule type" value="Genomic_DNA"/>
</dbReference>
<reference evidence="1 2" key="1">
    <citation type="journal article" date="2016" name="BMC Genomics">
        <title>Combined genomic and structural analyses of a cultured magnetotactic bacterium reveals its niche adaptation to a dynamic environment.</title>
        <authorList>
            <person name="Araujo A.C."/>
            <person name="Morillo V."/>
            <person name="Cypriano J."/>
            <person name="Teixeira L.C."/>
            <person name="Leao P."/>
            <person name="Lyra S."/>
            <person name="Almeida L.G."/>
            <person name="Bazylinski D.A."/>
            <person name="Vasconcellos A.T."/>
            <person name="Abreu F."/>
            <person name="Lins U."/>
        </authorList>
    </citation>
    <scope>NUCLEOTIDE SEQUENCE [LARGE SCALE GENOMIC DNA]</scope>
    <source>
        <strain evidence="1 2">IT-1</strain>
    </source>
</reference>
<name>A0A1Y2K8V3_9PROT</name>
<dbReference type="AlphaFoldDB" id="A0A1Y2K8V3"/>
<accession>A0A1Y2K8V3</accession>
<keyword evidence="2" id="KW-1185">Reference proteome</keyword>
<protein>
    <submittedName>
        <fullName evidence="1">Uncharacterized protein</fullName>
    </submittedName>
</protein>
<dbReference type="Proteomes" id="UP000194003">
    <property type="component" value="Unassembled WGS sequence"/>
</dbReference>
<proteinExistence type="predicted"/>
<organism evidence="1 2">
    <name type="scientific">Magnetofaba australis IT-1</name>
    <dbReference type="NCBI Taxonomy" id="1434232"/>
    <lineage>
        <taxon>Bacteria</taxon>
        <taxon>Pseudomonadati</taxon>
        <taxon>Pseudomonadota</taxon>
        <taxon>Magnetococcia</taxon>
        <taxon>Magnetococcales</taxon>
        <taxon>Magnetococcaceae</taxon>
        <taxon>Magnetofaba</taxon>
    </lineage>
</organism>
<gene>
    <name evidence="1" type="ORF">MAIT1_00188</name>
</gene>
<comment type="caution">
    <text evidence="1">The sequence shown here is derived from an EMBL/GenBank/DDBJ whole genome shotgun (WGS) entry which is preliminary data.</text>
</comment>
<sequence length="344" mass="38461">MVIVVSNRNVEREGNDGWFGEELGESNGHNLRVGVINGDADSWSMQLLPDSSDPASSPSRSLFEGSQTAIQNAQVKLAGGESLTAGERALFRWVFFAHGFNTSFEESVKTCLKMAKRYTVNVILFSWPSNPGPQFLLAKYAEYKKAALNARLSSLAFDRALTTLGLYWRTLRQAGCEADISMMTYSQGNYLLEQYIRSNHHDADETNIFKNIVLCSADVDYDRHGDWVPLLTPRGQVYVTINEYDSVLNISDKVNPKRLGQMSRCAGQSEAAIYVDFTDTPKVGATHRMYETAAKKHTGVKAFFQAALTGKPAHRVKGLQRNAGQCVWQPEDRDQWLLEDDERG</sequence>
<evidence type="ECO:0000313" key="1">
    <source>
        <dbReference type="EMBL" id="OSM06927.1"/>
    </source>
</evidence>
<evidence type="ECO:0000313" key="2">
    <source>
        <dbReference type="Proteomes" id="UP000194003"/>
    </source>
</evidence>
<dbReference type="Pfam" id="PF05990">
    <property type="entry name" value="DUF900"/>
    <property type="match status" value="1"/>
</dbReference>
<dbReference type="OrthoDB" id="9797755at2"/>